<dbReference type="SUPFAM" id="SSF53187">
    <property type="entry name" value="Zn-dependent exopeptidases"/>
    <property type="match status" value="2"/>
</dbReference>
<dbReference type="PANTHER" id="PTHR30404:SF0">
    <property type="entry name" value="N-ACETYLMURAMOYL-L-ALANINE AMIDASE AMIC"/>
    <property type="match status" value="1"/>
</dbReference>
<feature type="signal peptide" evidence="3">
    <location>
        <begin position="1"/>
        <end position="30"/>
    </location>
</feature>
<evidence type="ECO:0000259" key="4">
    <source>
        <dbReference type="SMART" id="SM00646"/>
    </source>
</evidence>
<dbReference type="InterPro" id="IPR002508">
    <property type="entry name" value="MurNAc-LAA_cat"/>
</dbReference>
<dbReference type="PANTHER" id="PTHR30404">
    <property type="entry name" value="N-ACETYLMURAMOYL-L-ALANINE AMIDASE"/>
    <property type="match status" value="1"/>
</dbReference>
<dbReference type="Pfam" id="PF01520">
    <property type="entry name" value="Amidase_3"/>
    <property type="match status" value="2"/>
</dbReference>
<dbReference type="InterPro" id="IPR011081">
    <property type="entry name" value="Big_4"/>
</dbReference>
<evidence type="ECO:0000313" key="5">
    <source>
        <dbReference type="EMBL" id="RXI55434.1"/>
    </source>
</evidence>
<feature type="chain" id="PRO_5047153222" evidence="3">
    <location>
        <begin position="31"/>
        <end position="597"/>
    </location>
</feature>
<name>A0ABY0ENY9_CLOTA</name>
<dbReference type="InterPro" id="IPR032812">
    <property type="entry name" value="SbsA_Ig"/>
</dbReference>
<dbReference type="Pfam" id="PF07532">
    <property type="entry name" value="Big_4"/>
    <property type="match status" value="1"/>
</dbReference>
<feature type="domain" description="MurNAc-LAA" evidence="4">
    <location>
        <begin position="479"/>
        <end position="591"/>
    </location>
</feature>
<proteinExistence type="predicted"/>
<gene>
    <name evidence="5" type="ORF">DP131_08530</name>
</gene>
<dbReference type="SMART" id="SM00646">
    <property type="entry name" value="Ami_3"/>
    <property type="match status" value="2"/>
</dbReference>
<sequence length="597" mass="65895">MIMKNKKKWWFLFVAVAVFTFLGSFNFVKAEEVYDDKGVELNVHSRKSWTVKFNNTLDSTTITGDNIVVLNENGGKVPVKLEIGSDGKTVVVTPSKSYDFEKKYKMILKDGVKSKTGKKLIKSAKLDFTIRNKKDEYKSYTVCIDAGHGGEDSGYVSPYGLKEKSINLSVALEVGKMLEEKGINVIYTRKDDDIPWSSDEDINYRFNMANNNKADYFVSIHCNYSDNPIESGIETYYRDWDFISQNLSKAVQDEVINNTQGRNRGIKPALPEHEILLGTQAHAIMVNLGFMSNAEETNILADSNFQYNAALGISRGILNSLNLSDNTKEKPVISSIKNISENISTGSSYTLPTFVQATMSNGSVKKVGVIWDNKNVNTSVSGTYTYKGIVAGYNQQIILTLNVKGHSTNNNVVTIDPGHGMGRDTGAVGGVVEDEVALKVGLKVGAILENHGVDVVYTRKTDQRSKNGMTVNESLQKRVDISNAAGARYFVSIHCNFFGSSVVNGTETLYNVGNEESRRLALAIQNNIVKEVGTYNRGLKDGNWLYLVNNSKATATVLAELGFVTNPSDVEKLKSNEYLDKYAKAISNGILKTMGKI</sequence>
<feature type="domain" description="MurNAc-LAA" evidence="4">
    <location>
        <begin position="206"/>
        <end position="318"/>
    </location>
</feature>
<accession>A0ABY0ENY9</accession>
<dbReference type="Gene3D" id="2.60.40.1220">
    <property type="match status" value="1"/>
</dbReference>
<keyword evidence="2" id="KW-0378">Hydrolase</keyword>
<dbReference type="Gene3D" id="2.30.30.100">
    <property type="match status" value="1"/>
</dbReference>
<dbReference type="Proteomes" id="UP000290273">
    <property type="component" value="Unassembled WGS sequence"/>
</dbReference>
<dbReference type="CDD" id="cd02696">
    <property type="entry name" value="MurNAc-LAA"/>
    <property type="match status" value="2"/>
</dbReference>
<evidence type="ECO:0000256" key="1">
    <source>
        <dbReference type="ARBA" id="ARBA00022729"/>
    </source>
</evidence>
<dbReference type="Gene3D" id="3.40.630.40">
    <property type="entry name" value="Zn-dependent exopeptidases"/>
    <property type="match status" value="2"/>
</dbReference>
<dbReference type="InterPro" id="IPR014755">
    <property type="entry name" value="Cu-Rt/internalin_Ig-like"/>
</dbReference>
<evidence type="ECO:0000256" key="2">
    <source>
        <dbReference type="ARBA" id="ARBA00022801"/>
    </source>
</evidence>
<dbReference type="InterPro" id="IPR050695">
    <property type="entry name" value="N-acetylmuramoyl_amidase_3"/>
</dbReference>
<protein>
    <submittedName>
        <fullName evidence="5">N-acetylmuramoyl-L-alanine amidase</fullName>
    </submittedName>
</protein>
<evidence type="ECO:0000256" key="3">
    <source>
        <dbReference type="SAM" id="SignalP"/>
    </source>
</evidence>
<dbReference type="Pfam" id="PF13205">
    <property type="entry name" value="Big_5"/>
    <property type="match status" value="1"/>
</dbReference>
<reference evidence="5 6" key="1">
    <citation type="submission" date="2018-06" db="EMBL/GenBank/DDBJ databases">
        <title>Genome conservation of Clostridium tetani.</title>
        <authorList>
            <person name="Bruggemann H."/>
            <person name="Popoff M.R."/>
        </authorList>
    </citation>
    <scope>NUCLEOTIDE SEQUENCE [LARGE SCALE GENOMIC DNA]</scope>
    <source>
        <strain evidence="5 6">63.05</strain>
    </source>
</reference>
<evidence type="ECO:0000313" key="6">
    <source>
        <dbReference type="Proteomes" id="UP000290273"/>
    </source>
</evidence>
<comment type="caution">
    <text evidence="5">The sequence shown here is derived from an EMBL/GenBank/DDBJ whole genome shotgun (WGS) entry which is preliminary data.</text>
</comment>
<dbReference type="EMBL" id="QMAU01000037">
    <property type="protein sequence ID" value="RXI55434.1"/>
    <property type="molecule type" value="Genomic_DNA"/>
</dbReference>
<organism evidence="5 6">
    <name type="scientific">Clostridium tetani</name>
    <dbReference type="NCBI Taxonomy" id="1513"/>
    <lineage>
        <taxon>Bacteria</taxon>
        <taxon>Bacillati</taxon>
        <taxon>Bacillota</taxon>
        <taxon>Clostridia</taxon>
        <taxon>Eubacteriales</taxon>
        <taxon>Clostridiaceae</taxon>
        <taxon>Clostridium</taxon>
    </lineage>
</organism>
<keyword evidence="1 3" id="KW-0732">Signal</keyword>